<evidence type="ECO:0000313" key="2">
    <source>
        <dbReference type="EMBL" id="RVU03560.1"/>
    </source>
</evidence>
<comment type="caution">
    <text evidence="2">The sequence shown here is derived from an EMBL/GenBank/DDBJ whole genome shotgun (WGS) entry which is preliminary data.</text>
</comment>
<organism evidence="2 3">
    <name type="scientific">Novosphingobium umbonatum</name>
    <dbReference type="NCBI Taxonomy" id="1908524"/>
    <lineage>
        <taxon>Bacteria</taxon>
        <taxon>Pseudomonadati</taxon>
        <taxon>Pseudomonadota</taxon>
        <taxon>Alphaproteobacteria</taxon>
        <taxon>Sphingomonadales</taxon>
        <taxon>Sphingomonadaceae</taxon>
        <taxon>Novosphingobium</taxon>
    </lineage>
</organism>
<keyword evidence="3" id="KW-1185">Reference proteome</keyword>
<dbReference type="Proteomes" id="UP000282837">
    <property type="component" value="Unassembled WGS sequence"/>
</dbReference>
<dbReference type="OrthoDB" id="7388088at2"/>
<accession>A0A437N0W7</accession>
<protein>
    <submittedName>
        <fullName evidence="2">Uncharacterized protein</fullName>
    </submittedName>
</protein>
<feature type="compositionally biased region" description="Low complexity" evidence="1">
    <location>
        <begin position="55"/>
        <end position="65"/>
    </location>
</feature>
<sequence length="632" mass="65468">MKLSVALAGLAVAGGWWLGAVGGAGALAQGAPESLLPPGFDRPSRPARPAPSPSAAPVASSPARVLQPRFDGLGNDAPTASPTPVGALAPVLAAVAKGPVALPEGINSFDQLMALPPEKLDRMLGLIPKYDIPPAAQRALRHIGLLDEGEHGMPAQSLAGQNASLVRAAVAGNAGQMVSRWGHILLRRALASRLDAPDGMAPTEFAALRASLLLRMGEQDTARALVQDVDPSLYDAALAQAAWHAYIATADLTGFCPVLQSQPSLRQDAEWQAMRGICATFGGASASGMGELDRMAAAKSAPRIDILLAQKYAGASGSGNRRTVNVEWEGVTTMTPMRYGLTIALGITPPETAMKDSGTRFSAVNALAPMLGLGLRADASDSAGAHGVLSSAAMVDLYAQVYNNDDVKGGPADRALLLRDAYVGITPADRLTAIQQLWDGAQGNARYGRMVLTAYAAARLTPSADMAGAAGDLIASMLAAGLDGNAAMWRSVVELGSDGWAQLAVAMPVTQKVDVAAIETFIDRDKSENKHRSAMLVAGLSGLGRLDDGARADLLKKLSTSVDGRSRWSDAIDQAANVGNPTLVALLVGLGMQGDAWSRMTPRYLMHIVSALQRVGLGAEARMIAAEAVARG</sequence>
<name>A0A437N0W7_9SPHN</name>
<proteinExistence type="predicted"/>
<evidence type="ECO:0000256" key="1">
    <source>
        <dbReference type="SAM" id="MobiDB-lite"/>
    </source>
</evidence>
<gene>
    <name evidence="2" type="ORF">EOE18_15645</name>
</gene>
<feature type="region of interest" description="Disordered" evidence="1">
    <location>
        <begin position="34"/>
        <end position="78"/>
    </location>
</feature>
<evidence type="ECO:0000313" key="3">
    <source>
        <dbReference type="Proteomes" id="UP000282837"/>
    </source>
</evidence>
<dbReference type="EMBL" id="SACO01000014">
    <property type="protein sequence ID" value="RVU03560.1"/>
    <property type="molecule type" value="Genomic_DNA"/>
</dbReference>
<reference evidence="2 3" key="1">
    <citation type="submission" date="2019-01" db="EMBL/GenBank/DDBJ databases">
        <authorList>
            <person name="Chen W.-M."/>
        </authorList>
    </citation>
    <scope>NUCLEOTIDE SEQUENCE [LARGE SCALE GENOMIC DNA]</scope>
    <source>
        <strain evidence="2 3">FSY-9</strain>
    </source>
</reference>
<dbReference type="AlphaFoldDB" id="A0A437N0W7"/>